<protein>
    <submittedName>
        <fullName evidence="2">Uncharacterized protein</fullName>
    </submittedName>
</protein>
<evidence type="ECO:0000313" key="2">
    <source>
        <dbReference type="EMBL" id="TKW59116.1"/>
    </source>
</evidence>
<dbReference type="EMBL" id="PJEX01000013">
    <property type="protein sequence ID" value="TKW59116.1"/>
    <property type="molecule type" value="Genomic_DNA"/>
</dbReference>
<evidence type="ECO:0000313" key="3">
    <source>
        <dbReference type="Proteomes" id="UP000310108"/>
    </source>
</evidence>
<reference evidence="2 3" key="1">
    <citation type="journal article" date="2019" name="PLoS ONE">
        <title>Comparative genome analysis indicates high evolutionary potential of pathogenicity genes in Colletotrichum tanaceti.</title>
        <authorList>
            <person name="Lelwala R.V."/>
            <person name="Korhonen P.K."/>
            <person name="Young N.D."/>
            <person name="Scott J.B."/>
            <person name="Ades P.A."/>
            <person name="Gasser R.B."/>
            <person name="Taylor P.W.J."/>
        </authorList>
    </citation>
    <scope>NUCLEOTIDE SEQUENCE [LARGE SCALE GENOMIC DNA]</scope>
    <source>
        <strain evidence="2">BRIP57314</strain>
    </source>
</reference>
<keyword evidence="3" id="KW-1185">Reference proteome</keyword>
<comment type="caution">
    <text evidence="2">The sequence shown here is derived from an EMBL/GenBank/DDBJ whole genome shotgun (WGS) entry which is preliminary data.</text>
</comment>
<dbReference type="AlphaFoldDB" id="A0A4V6DI52"/>
<gene>
    <name evidence="2" type="ORF">CTA1_907</name>
</gene>
<evidence type="ECO:0000256" key="1">
    <source>
        <dbReference type="SAM" id="MobiDB-lite"/>
    </source>
</evidence>
<name>A0A4V6DI52_9PEZI</name>
<accession>A0A4V6DI52</accession>
<proteinExistence type="predicted"/>
<feature type="region of interest" description="Disordered" evidence="1">
    <location>
        <begin position="26"/>
        <end position="49"/>
    </location>
</feature>
<organism evidence="2 3">
    <name type="scientific">Colletotrichum tanaceti</name>
    <dbReference type="NCBI Taxonomy" id="1306861"/>
    <lineage>
        <taxon>Eukaryota</taxon>
        <taxon>Fungi</taxon>
        <taxon>Dikarya</taxon>
        <taxon>Ascomycota</taxon>
        <taxon>Pezizomycotina</taxon>
        <taxon>Sordariomycetes</taxon>
        <taxon>Hypocreomycetidae</taxon>
        <taxon>Glomerellales</taxon>
        <taxon>Glomerellaceae</taxon>
        <taxon>Colletotrichum</taxon>
        <taxon>Colletotrichum destructivum species complex</taxon>
    </lineage>
</organism>
<dbReference type="Proteomes" id="UP000310108">
    <property type="component" value="Unassembled WGS sequence"/>
</dbReference>
<sequence>MLCIKGGHQKLNDTSVGSREHIVNPKGARSQTAAFADDHGSDDGADYNRGIQVTHEYTV</sequence>